<dbReference type="SUPFAM" id="SSF51726">
    <property type="entry name" value="UROD/MetE-like"/>
    <property type="match status" value="1"/>
</dbReference>
<dbReference type="AlphaFoldDB" id="A0A444L961"/>
<protein>
    <submittedName>
        <fullName evidence="1">Uncharacterized protein</fullName>
    </submittedName>
</protein>
<dbReference type="EMBL" id="RXGA01000001">
    <property type="protein sequence ID" value="RWX74109.1"/>
    <property type="molecule type" value="Genomic_DNA"/>
</dbReference>
<comment type="caution">
    <text evidence="1">The sequence shown here is derived from an EMBL/GenBank/DDBJ whole genome shotgun (WGS) entry which is preliminary data.</text>
</comment>
<gene>
    <name evidence="1" type="ORF">Metus_0134</name>
</gene>
<dbReference type="InterPro" id="IPR038071">
    <property type="entry name" value="UROD/MetE-like_sf"/>
</dbReference>
<dbReference type="Proteomes" id="UP000288215">
    <property type="component" value="Unassembled WGS sequence"/>
</dbReference>
<organism evidence="1 2">
    <name type="scientific">Methanosuratincola subterraneus</name>
    <dbReference type="NCBI Taxonomy" id="2593994"/>
    <lineage>
        <taxon>Archaea</taxon>
        <taxon>Thermoproteota</taxon>
        <taxon>Methanosuratincolia</taxon>
        <taxon>Candidatus Methanomethylicales</taxon>
        <taxon>Candidatus Methanomethylicaceae</taxon>
        <taxon>Candidatus Methanosuratincola (ex Vanwonterghem et al. 2016)</taxon>
    </lineage>
</organism>
<evidence type="ECO:0000313" key="2">
    <source>
        <dbReference type="Proteomes" id="UP000288215"/>
    </source>
</evidence>
<accession>A0A444L961</accession>
<proteinExistence type="predicted"/>
<reference evidence="1 2" key="1">
    <citation type="submission" date="2018-12" db="EMBL/GenBank/DDBJ databases">
        <title>The complete genome of the methanogenic archaea of the candidate phylum Verstraetearchaeota, obtained from the metagenome of underground thermal water.</title>
        <authorList>
            <person name="Kadnikov V.V."/>
            <person name="Mardanov A.V."/>
            <person name="Beletsky A.V."/>
            <person name="Karnachuk O.V."/>
            <person name="Ravin N.V."/>
        </authorList>
    </citation>
    <scope>NUCLEOTIDE SEQUENCE [LARGE SCALE GENOMIC DNA]</scope>
    <source>
        <strain evidence="1">Ch88</strain>
    </source>
</reference>
<dbReference type="Gene3D" id="3.20.20.210">
    <property type="match status" value="1"/>
</dbReference>
<sequence>MGIIEETIKLENTGRTPVAPVITSKREKFSEVVKNSESVLKKFDGFLLHPAVFDSGWVYLPSKPSLREPVRIIKDIDGYDDLCDYGPVEYALKIHKENDLVVELERRLAEAPGLVSSFVEETGGWGVASYCGAMAITPIGYISYYRGFNDTMRDMAKDQQKIYNTAMTIAKKYPKFLAEFAKSCKVPRVWVSFTNATPAIVGDYYFDKVVWPTTKTLLEGIIKEGVVPIIQFEEDARSLKFLTQLPPRSYIVHISRDSDLLRVSEALANQAAVMGNFKVPADQEEESRIRDISVRLASGAPKNLIVSTDGGEPFILTSHNLEKLSALEPFLKKG</sequence>
<evidence type="ECO:0000313" key="1">
    <source>
        <dbReference type="EMBL" id="RWX74109.1"/>
    </source>
</evidence>
<name>A0A444L961_METS7</name>